<feature type="domain" description="Rhamnogalacturonase A/B/Epimerase-like pectate lyase" evidence="2">
    <location>
        <begin position="88"/>
        <end position="163"/>
    </location>
</feature>
<gene>
    <name evidence="3" type="ORF">OSIN01602_LOCUS11286</name>
</gene>
<dbReference type="SUPFAM" id="SSF51126">
    <property type="entry name" value="Pectin lyase-like"/>
    <property type="match status" value="1"/>
</dbReference>
<proteinExistence type="predicted"/>
<organism evidence="3">
    <name type="scientific">Trieres chinensis</name>
    <name type="common">Marine centric diatom</name>
    <name type="synonym">Odontella sinensis</name>
    <dbReference type="NCBI Taxonomy" id="1514140"/>
    <lineage>
        <taxon>Eukaryota</taxon>
        <taxon>Sar</taxon>
        <taxon>Stramenopiles</taxon>
        <taxon>Ochrophyta</taxon>
        <taxon>Bacillariophyta</taxon>
        <taxon>Mediophyceae</taxon>
        <taxon>Biddulphiophycidae</taxon>
        <taxon>Eupodiscales</taxon>
        <taxon>Parodontellaceae</taxon>
        <taxon>Trieres</taxon>
    </lineage>
</organism>
<dbReference type="InterPro" id="IPR024535">
    <property type="entry name" value="RHGA/B-epi-like_pectate_lyase"/>
</dbReference>
<evidence type="ECO:0000259" key="2">
    <source>
        <dbReference type="Pfam" id="PF12708"/>
    </source>
</evidence>
<dbReference type="AlphaFoldDB" id="A0A7S2EL46"/>
<accession>A0A7S2EL46</accession>
<evidence type="ECO:0000313" key="3">
    <source>
        <dbReference type="EMBL" id="CAD9341734.1"/>
    </source>
</evidence>
<dbReference type="InterPro" id="IPR012334">
    <property type="entry name" value="Pectin_lyas_fold"/>
</dbReference>
<feature type="region of interest" description="Disordered" evidence="1">
    <location>
        <begin position="45"/>
        <end position="68"/>
    </location>
</feature>
<dbReference type="EMBL" id="HBGO01019619">
    <property type="protein sequence ID" value="CAD9341734.1"/>
    <property type="molecule type" value="Transcribed_RNA"/>
</dbReference>
<reference evidence="3" key="1">
    <citation type="submission" date="2021-01" db="EMBL/GenBank/DDBJ databases">
        <authorList>
            <person name="Corre E."/>
            <person name="Pelletier E."/>
            <person name="Niang G."/>
            <person name="Scheremetjew M."/>
            <person name="Finn R."/>
            <person name="Kale V."/>
            <person name="Holt S."/>
            <person name="Cochrane G."/>
            <person name="Meng A."/>
            <person name="Brown T."/>
            <person name="Cohen L."/>
        </authorList>
    </citation>
    <scope>NUCLEOTIDE SEQUENCE</scope>
    <source>
        <strain evidence="3">Grunow 1884</strain>
    </source>
</reference>
<dbReference type="Gene3D" id="2.160.20.10">
    <property type="entry name" value="Single-stranded right-handed beta-helix, Pectin lyase-like"/>
    <property type="match status" value="1"/>
</dbReference>
<dbReference type="Pfam" id="PF12708">
    <property type="entry name" value="Pect-lyase_RHGA_epim"/>
    <property type="match status" value="1"/>
</dbReference>
<feature type="compositionally biased region" description="Low complexity" evidence="1">
    <location>
        <begin position="45"/>
        <end position="54"/>
    </location>
</feature>
<dbReference type="InterPro" id="IPR011050">
    <property type="entry name" value="Pectin_lyase_fold/virulence"/>
</dbReference>
<sequence length="692" mass="74188">MKISPVAVAAVSALAGGTFFVGSILQKLSSEVDDLQRQVKVLSGSSSSSSFSSSTEAEPRALQRNNPKKLNEIVAETCTGPCALSYAKDFGAIGDGETDDTEAIKRAIEFAAKSIKEEGVSGGTVILGPGVFRTSDTLNVPGGVTLQGQGYGSDPTEELYASGGSFISYCGEEYAVKVTGDGAALRNFALYDRYLIEEGCTMEAQGGILVEADSITTESVSVSRVLVHKFETGTALELSAKNGGIISHSVFDDLKIIDAKVGINISALDENSYVISNRFHDGVIKTDKNTMEYAIYAEGLAHRRVDDIQFWSTSIIPDITAMAHVYIKGEGTNLNLQRVRIEGPGMLEANAGGLPRPLVVIEEESSRNIMNGILEPTNVQALLSRNPGIDFVTPKWVGVSSSEVNMFDNAPFHSVNQKDIASWELTGPDDYEITKQPDSETLYPDHNVVLIAVPEYDMITLQPKNELPLNQAEASYTFGVYAKSDIPNSIVALDCRQDEVKSIGHSGGGGWEFIGLSAFNQNYWALADAEAKNPCPAFEISGEVEITAPTFAYGEVKVIPGADLVSSSGAAFFGPLAFGTAMINLPAPGEPGAEDGELTLTNEGNIFKIKARPDNEVPRTIQSINKSNADWFKEGTLVTLLFEQEGTRVEHSEDIKLLGEEDFVASKVATLTLLAEAEGKLTEVTRNTLSLD</sequence>
<protein>
    <recommendedName>
        <fullName evidence="2">Rhamnogalacturonase A/B/Epimerase-like pectate lyase domain-containing protein</fullName>
    </recommendedName>
</protein>
<name>A0A7S2EL46_TRICV</name>
<evidence type="ECO:0000256" key="1">
    <source>
        <dbReference type="SAM" id="MobiDB-lite"/>
    </source>
</evidence>